<reference evidence="1 2" key="1">
    <citation type="submission" date="2016-02" db="EMBL/GenBank/DDBJ databases">
        <title>Ulvibacter sp. LPB0005, isolated from Thais luteostoma.</title>
        <authorList>
            <person name="Shin S.-K."/>
            <person name="Yi H."/>
        </authorList>
    </citation>
    <scope>NUCLEOTIDE SEQUENCE [LARGE SCALE GENOMIC DNA]</scope>
    <source>
        <strain evidence="1 2">LPB0005</strain>
    </source>
</reference>
<dbReference type="EMBL" id="LRXL01000052">
    <property type="protein sequence ID" value="OAB75985.1"/>
    <property type="molecule type" value="Genomic_DNA"/>
</dbReference>
<evidence type="ECO:0000313" key="1">
    <source>
        <dbReference type="EMBL" id="OAB75985.1"/>
    </source>
</evidence>
<protein>
    <recommendedName>
        <fullName evidence="3">STAS/SEC14 domain-containing protein</fullName>
    </recommendedName>
</protein>
<gene>
    <name evidence="1" type="ORF">ULVI_13035</name>
</gene>
<dbReference type="AlphaFoldDB" id="A0A167EXT1"/>
<organism evidence="1 2">
    <name type="scientific">Cochleicola gelatinilyticus</name>
    <dbReference type="NCBI Taxonomy" id="1763537"/>
    <lineage>
        <taxon>Bacteria</taxon>
        <taxon>Pseudomonadati</taxon>
        <taxon>Bacteroidota</taxon>
        <taxon>Flavobacteriia</taxon>
        <taxon>Flavobacteriales</taxon>
        <taxon>Flavobacteriaceae</taxon>
        <taxon>Cochleicola</taxon>
    </lineage>
</organism>
<evidence type="ECO:0008006" key="3">
    <source>
        <dbReference type="Google" id="ProtNLM"/>
    </source>
</evidence>
<keyword evidence="2" id="KW-1185">Reference proteome</keyword>
<comment type="caution">
    <text evidence="1">The sequence shown here is derived from an EMBL/GenBank/DDBJ whole genome shotgun (WGS) entry which is preliminary data.</text>
</comment>
<proteinExistence type="predicted"/>
<dbReference type="OrthoDB" id="1442370at2"/>
<evidence type="ECO:0000313" key="2">
    <source>
        <dbReference type="Proteomes" id="UP000077013"/>
    </source>
</evidence>
<sequence>MEKKYITPYGILECFRKHVIFHLRSVDVNESLGEYIFDILNLHYNEAPYVFISKRDFVSKVDPNAYRFINPKHMVGLAIVSQEEQVRELAFAEMDLFSGAFSFFKTIEEAVDWASTVIRSS</sequence>
<dbReference type="RefSeq" id="WP_068593242.1">
    <property type="nucleotide sequence ID" value="NZ_LRXL01000052.1"/>
</dbReference>
<dbReference type="Proteomes" id="UP000077013">
    <property type="component" value="Unassembled WGS sequence"/>
</dbReference>
<name>A0A167EXT1_9FLAO</name>
<accession>A0A167EXT1</accession>
<dbReference type="STRING" id="1763537.ULVI_13035"/>